<keyword evidence="12" id="KW-1185">Reference proteome</keyword>
<evidence type="ECO:0000256" key="5">
    <source>
        <dbReference type="ARBA" id="ARBA00022763"/>
    </source>
</evidence>
<comment type="function">
    <text evidence="10">Cohesin cofactor dispensable during the meiotic division but playing an important role in DNA repair by homologous recombination (HR) probably by helping SMC5/SMC6 complex. Regulator of sister chromatid cohesion in mitosis which may stabilize cohesin complex association with chromatin. May couple sister chromatid cohesion during mitosis to DNA replication. Cohesion ensures that chromosome partitioning is accurate in both meiotic and mitotic cells and plays an important role in DNA repair.</text>
</comment>
<organism evidence="12 13">
    <name type="scientific">Cucurbita moschata</name>
    <name type="common">Winter crookneck squash</name>
    <name type="synonym">Cucurbita pepo var. moschata</name>
    <dbReference type="NCBI Taxonomy" id="3662"/>
    <lineage>
        <taxon>Eukaryota</taxon>
        <taxon>Viridiplantae</taxon>
        <taxon>Streptophyta</taxon>
        <taxon>Embryophyta</taxon>
        <taxon>Tracheophyta</taxon>
        <taxon>Spermatophyta</taxon>
        <taxon>Magnoliopsida</taxon>
        <taxon>eudicotyledons</taxon>
        <taxon>Gunneridae</taxon>
        <taxon>Pentapetalae</taxon>
        <taxon>rosids</taxon>
        <taxon>fabids</taxon>
        <taxon>Cucurbitales</taxon>
        <taxon>Cucurbitaceae</taxon>
        <taxon>Cucurbiteae</taxon>
        <taxon>Cucurbita</taxon>
    </lineage>
</organism>
<feature type="compositionally biased region" description="Basic and acidic residues" evidence="11">
    <location>
        <begin position="1"/>
        <end position="16"/>
    </location>
</feature>
<dbReference type="Pfam" id="PF20168">
    <property type="entry name" value="PDS5"/>
    <property type="match status" value="1"/>
</dbReference>
<dbReference type="KEGG" id="cmos:111460907"/>
<keyword evidence="4" id="KW-0677">Repeat</keyword>
<feature type="compositionally biased region" description="Basic residues" evidence="11">
    <location>
        <begin position="509"/>
        <end position="522"/>
    </location>
</feature>
<feature type="compositionally biased region" description="Basic and acidic residues" evidence="11">
    <location>
        <begin position="618"/>
        <end position="631"/>
    </location>
</feature>
<dbReference type="Proteomes" id="UP000504609">
    <property type="component" value="Unplaced"/>
</dbReference>
<evidence type="ECO:0000313" key="12">
    <source>
        <dbReference type="Proteomes" id="UP000504609"/>
    </source>
</evidence>
<comment type="similarity">
    <text evidence="2">Belongs to the PDS5 family.</text>
</comment>
<dbReference type="AlphaFoldDB" id="A0A6J1H6J0"/>
<feature type="region of interest" description="Disordered" evidence="11">
    <location>
        <begin position="1"/>
        <end position="20"/>
    </location>
</feature>
<dbReference type="SUPFAM" id="SSF48371">
    <property type="entry name" value="ARM repeat"/>
    <property type="match status" value="1"/>
</dbReference>
<proteinExistence type="inferred from homology"/>
<protein>
    <submittedName>
        <fullName evidence="13">Uncharacterized protein LOC111460907 isoform X1</fullName>
    </submittedName>
</protein>
<evidence type="ECO:0000256" key="11">
    <source>
        <dbReference type="SAM" id="MobiDB-lite"/>
    </source>
</evidence>
<dbReference type="RefSeq" id="XP_022960036.1">
    <property type="nucleotide sequence ID" value="XM_023104268.1"/>
</dbReference>
<evidence type="ECO:0000256" key="3">
    <source>
        <dbReference type="ARBA" id="ARBA00022618"/>
    </source>
</evidence>
<feature type="region of interest" description="Disordered" evidence="11">
    <location>
        <begin position="382"/>
        <end position="602"/>
    </location>
</feature>
<evidence type="ECO:0000256" key="1">
    <source>
        <dbReference type="ARBA" id="ARBA00004123"/>
    </source>
</evidence>
<dbReference type="GO" id="GO:0005634">
    <property type="term" value="C:nucleus"/>
    <property type="evidence" value="ECO:0007669"/>
    <property type="project" value="UniProtKB-SubCell"/>
</dbReference>
<evidence type="ECO:0000313" key="13">
    <source>
        <dbReference type="RefSeq" id="XP_022960036.1"/>
    </source>
</evidence>
<dbReference type="PANTHER" id="PTHR12663">
    <property type="entry name" value="ANDROGEN INDUCED INHIBITOR OF PROLIFERATION AS3 / PDS5-RELATED"/>
    <property type="match status" value="1"/>
</dbReference>
<dbReference type="GO" id="GO:0035825">
    <property type="term" value="P:homologous recombination"/>
    <property type="evidence" value="ECO:0007669"/>
    <property type="project" value="UniProtKB-ARBA"/>
</dbReference>
<sequence length="862" mass="96107">MSSSEKELEEQLKEVGTELLNPPSSTDALLKALDKAECLLTNVEQSPTKSMRDALLPLMKALVSDKLMKHSDEDVKVTVTSCITEITRITAPDAPYDDEKMKVTFQLTLEAFRKLSHMSGRCYTKALSILDAVAKVRSCLVMLDLECDSLILEMIQSFLKIIRSNHPPAVFSAMEAIMTNVLDESEEISSDLLRPILVSVRKENQEAGSISWKLGEKVMSNCATKLQPYLMGAIQSLGASLDDYAPIVVSICQNGTVNIDAGNHLENGKSEEKTMNSNEPTLVTERHTPNASIEENPQTDAASESLISNGIDAAKNDNTIKASSRKSQKQSKQSKTTETEEPDSLDSVPKKRGRKPNSLMNPDEGYDHYWIGKGREKFRLSNRRKSNVEETNFSPVRRKVRKVSLPTEVEKESSHAEEKRTRSENEAVNENMKKEEKAQASSRKSKVGKARKDKGTKFSSVSRGEKASLSTKVEGESSAHAEEKHIQSEDEVVNENMKKTEKKAQASSRKSKVGKSRKKKVPKFSSVSPRLETASLSTEVEKESSAHAEEKCIRSEDEVVNETMKMMEEKAPARSRKSKVVESEKDKTTLDPGCVVSEDTSDYKEKRSVHLVMKLRAKSTDGDESAADRKGVIVKSPDTNMDRNVHKSSTCEVKDSRSAKLNGDDYSEETVSSQEKATRKHAIVENEVIDVLSAGEELVGRRIKVWWPLDRKFYEGIIQSFDPVKRKHKVSYDDGDEELLNLKKQKYELIGDEETGVPKSEASLDIPRKRKGKIKSESNKNEKTSFPAKRGRPRKKPQVESAKSTEKAADTSMLKKPVITDESMDDSGSINGSKGNDKKLIDLIENNRLRISLKSKLNAGRD</sequence>
<dbReference type="InterPro" id="IPR039776">
    <property type="entry name" value="Pds5"/>
</dbReference>
<feature type="compositionally biased region" description="Polar residues" evidence="11">
    <location>
        <begin position="289"/>
        <end position="301"/>
    </location>
</feature>
<reference evidence="13" key="1">
    <citation type="submission" date="2025-08" db="UniProtKB">
        <authorList>
            <consortium name="RefSeq"/>
        </authorList>
    </citation>
    <scope>IDENTIFICATION</scope>
    <source>
        <tissue evidence="13">Young leaves</tissue>
    </source>
</reference>
<dbReference type="InterPro" id="IPR016024">
    <property type="entry name" value="ARM-type_fold"/>
</dbReference>
<comment type="subcellular location">
    <subcellularLocation>
        <location evidence="1">Nucleus</location>
    </subcellularLocation>
</comment>
<feature type="compositionally biased region" description="Basic residues" evidence="11">
    <location>
        <begin position="443"/>
        <end position="454"/>
    </location>
</feature>
<dbReference type="GO" id="GO:0006281">
    <property type="term" value="P:DNA repair"/>
    <property type="evidence" value="ECO:0007669"/>
    <property type="project" value="UniProtKB-KW"/>
</dbReference>
<dbReference type="GO" id="GO:0009556">
    <property type="term" value="P:microsporogenesis"/>
    <property type="evidence" value="ECO:0007669"/>
    <property type="project" value="UniProtKB-ARBA"/>
</dbReference>
<feature type="compositionally biased region" description="Basic and acidic residues" evidence="11">
    <location>
        <begin position="774"/>
        <end position="783"/>
    </location>
</feature>
<keyword evidence="8" id="KW-0539">Nucleus</keyword>
<dbReference type="FunFam" id="2.30.30.140:FF:000033">
    <property type="entry name" value="Binding protein"/>
    <property type="match status" value="1"/>
</dbReference>
<dbReference type="Gene3D" id="2.30.30.140">
    <property type="match status" value="1"/>
</dbReference>
<name>A0A6J1H6J0_CUCMO</name>
<feature type="compositionally biased region" description="Basic and acidic residues" evidence="11">
    <location>
        <begin position="408"/>
        <end position="438"/>
    </location>
</feature>
<dbReference type="GO" id="GO:0000785">
    <property type="term" value="C:chromatin"/>
    <property type="evidence" value="ECO:0007669"/>
    <property type="project" value="TreeGrafter"/>
</dbReference>
<gene>
    <name evidence="13" type="primary">LOC111460907</name>
</gene>
<keyword evidence="7" id="KW-0234">DNA repair</keyword>
<feature type="compositionally biased region" description="Basic and acidic residues" evidence="11">
    <location>
        <begin position="473"/>
        <end position="488"/>
    </location>
</feature>
<evidence type="ECO:0000256" key="2">
    <source>
        <dbReference type="ARBA" id="ARBA00006254"/>
    </source>
</evidence>
<evidence type="ECO:0000256" key="6">
    <source>
        <dbReference type="ARBA" id="ARBA00022776"/>
    </source>
</evidence>
<evidence type="ECO:0000256" key="7">
    <source>
        <dbReference type="ARBA" id="ARBA00023204"/>
    </source>
</evidence>
<dbReference type="SUPFAM" id="SSF63748">
    <property type="entry name" value="Tudor/PWWP/MBT"/>
    <property type="match status" value="1"/>
</dbReference>
<evidence type="ECO:0000256" key="4">
    <source>
        <dbReference type="ARBA" id="ARBA00022737"/>
    </source>
</evidence>
<dbReference type="GO" id="GO:0051301">
    <property type="term" value="P:cell division"/>
    <property type="evidence" value="ECO:0007669"/>
    <property type="project" value="UniProtKB-KW"/>
</dbReference>
<feature type="region of interest" description="Disordered" evidence="11">
    <location>
        <begin position="753"/>
        <end position="840"/>
    </location>
</feature>
<feature type="region of interest" description="Disordered" evidence="11">
    <location>
        <begin position="617"/>
        <end position="679"/>
    </location>
</feature>
<feature type="compositionally biased region" description="Basic and acidic residues" evidence="11">
    <location>
        <begin position="539"/>
        <end position="557"/>
    </location>
</feature>
<dbReference type="GeneID" id="111460907"/>
<feature type="region of interest" description="Disordered" evidence="11">
    <location>
        <begin position="314"/>
        <end position="369"/>
    </location>
</feature>
<keyword evidence="3" id="KW-0132">Cell division</keyword>
<keyword evidence="5" id="KW-0227">DNA damage</keyword>
<accession>A0A6J1H6J0</accession>
<keyword evidence="9" id="KW-0131">Cell cycle</keyword>
<dbReference type="CDD" id="cd20404">
    <property type="entry name" value="Tudor_Agenet_AtEML-like"/>
    <property type="match status" value="1"/>
</dbReference>
<evidence type="ECO:0000256" key="10">
    <source>
        <dbReference type="ARBA" id="ARBA00058864"/>
    </source>
</evidence>
<evidence type="ECO:0000256" key="8">
    <source>
        <dbReference type="ARBA" id="ARBA00023242"/>
    </source>
</evidence>
<dbReference type="PANTHER" id="PTHR12663:SF69">
    <property type="entry name" value="SISTER CHROMATID COHESION PROTEIN PDS5 HOMOLOG E"/>
    <property type="match status" value="1"/>
</dbReference>
<evidence type="ECO:0000256" key="9">
    <source>
        <dbReference type="ARBA" id="ARBA00023306"/>
    </source>
</evidence>
<keyword evidence="6" id="KW-0498">Mitosis</keyword>
<dbReference type="GO" id="GO:0007064">
    <property type="term" value="P:mitotic sister chromatid cohesion"/>
    <property type="evidence" value="ECO:0007669"/>
    <property type="project" value="InterPro"/>
</dbReference>
<feature type="compositionally biased region" description="Basic and acidic residues" evidence="11">
    <location>
        <begin position="579"/>
        <end position="589"/>
    </location>
</feature>
<feature type="region of interest" description="Disordered" evidence="11">
    <location>
        <begin position="263"/>
        <end position="301"/>
    </location>
</feature>